<dbReference type="PANTHER" id="PTHR47396:SF1">
    <property type="entry name" value="ATP-DEPENDENT HELICASE IRC3-RELATED"/>
    <property type="match status" value="1"/>
</dbReference>
<dbReference type="Pfam" id="PF04851">
    <property type="entry name" value="ResIII"/>
    <property type="match status" value="1"/>
</dbReference>
<dbReference type="InterPro" id="IPR027417">
    <property type="entry name" value="P-loop_NTPase"/>
</dbReference>
<dbReference type="GO" id="GO:0005829">
    <property type="term" value="C:cytosol"/>
    <property type="evidence" value="ECO:0007669"/>
    <property type="project" value="TreeGrafter"/>
</dbReference>
<comment type="caution">
    <text evidence="2">The sequence shown here is derived from an EMBL/GenBank/DDBJ whole genome shotgun (WGS) entry which is preliminary data.</text>
</comment>
<proteinExistence type="predicted"/>
<dbReference type="GO" id="GO:0004386">
    <property type="term" value="F:helicase activity"/>
    <property type="evidence" value="ECO:0007669"/>
    <property type="project" value="UniProtKB-KW"/>
</dbReference>
<dbReference type="GO" id="GO:0005524">
    <property type="term" value="F:ATP binding"/>
    <property type="evidence" value="ECO:0007669"/>
    <property type="project" value="InterPro"/>
</dbReference>
<dbReference type="InterPro" id="IPR006935">
    <property type="entry name" value="Helicase/UvrB_N"/>
</dbReference>
<dbReference type="GO" id="GO:0016787">
    <property type="term" value="F:hydrolase activity"/>
    <property type="evidence" value="ECO:0007669"/>
    <property type="project" value="InterPro"/>
</dbReference>
<organism evidence="2 3">
    <name type="scientific">Streptococcus intermedius</name>
    <dbReference type="NCBI Taxonomy" id="1338"/>
    <lineage>
        <taxon>Bacteria</taxon>
        <taxon>Bacillati</taxon>
        <taxon>Bacillota</taxon>
        <taxon>Bacilli</taxon>
        <taxon>Lactobacillales</taxon>
        <taxon>Streptococcaceae</taxon>
        <taxon>Streptococcus</taxon>
        <taxon>Streptococcus anginosus group</taxon>
    </lineage>
</organism>
<dbReference type="InterPro" id="IPR050742">
    <property type="entry name" value="Helicase_Restrict-Modif_Enz"/>
</dbReference>
<keyword evidence="2" id="KW-0378">Hydrolase</keyword>
<dbReference type="PANTHER" id="PTHR47396">
    <property type="entry name" value="TYPE I RESTRICTION ENZYME ECOKI R PROTEIN"/>
    <property type="match status" value="1"/>
</dbReference>
<feature type="domain" description="Helicase/UvrB N-terminal" evidence="1">
    <location>
        <begin position="1"/>
        <end position="175"/>
    </location>
</feature>
<evidence type="ECO:0000313" key="3">
    <source>
        <dbReference type="Proteomes" id="UP000721045"/>
    </source>
</evidence>
<dbReference type="AlphaFoldDB" id="A0A930WGP3"/>
<dbReference type="Proteomes" id="UP000721045">
    <property type="component" value="Unassembled WGS sequence"/>
</dbReference>
<accession>A0A930WGP3</accession>
<keyword evidence="2" id="KW-0067">ATP-binding</keyword>
<sequence length="754" mass="87689">MKLFPFQEQAVQTLLDKFFYSSKQTTVFYAPTGAGKTIMLINLMDRIIENNPNPYDYVFVWLTPGNGELEEQSWNKSKDYGKFVKSITLDDALTGGFQANTATFLNWERVKNDKTIALREGETKNLDDIIKDARNKGLHFVVIIDEEHRDQTEKAQRIIDKFDADKIIRASATPKSLSPDYDNVQVNDEDVIAQGLIVRNVELNPDGVDGDVVDNMVQYFLDFSDDKRRQIKAEYEKLGLTINPLVLIQFPDEKKANKEERRSLIKQVRDYLREIGQDDSQVATWLANEKINVADIEKLDSPVNYLLMKQAVSTGWDAPRAKILVKLRLNTEPNFTLQTIGRIRRMPQQKHYDNPLLDNAFIYSNDQKYIADVLKKGEGTYIATYELKEGVPDFQLKSVKPNSYAGLTNSEIIQALRSQFKKEYSLIEQNGKQNQEKLENYGFRFGRMIYQRLATSDKLERDIVTERHQTYEISMPVNLRENRLDLLNAEQAIQKSLYRDTPKDVDDILSELFSNRSEETNKRFLSLKRSDFMAFVINNYRLLRDLAKRADARGLFDKQLSLEYGISHDELDLVAFELPKYEMYQALKKESGEAFSKNVYKGYGKNNWVTTSKPEKAFEEWLESNDQVKWWYRSKDRGDKYFSVAYGQKKEGFFPDYIFLGIDGRTYIVETKGGKNQNIDQYSEAKFKAIREWRENLKTNPHGARFAFVRPIINSATGDVSGLLFNNTSWKEDTSDREYWKPINEFFKDDLFDL</sequence>
<name>A0A930WGP3_STRIT</name>
<dbReference type="SUPFAM" id="SSF52540">
    <property type="entry name" value="P-loop containing nucleoside triphosphate hydrolases"/>
    <property type="match status" value="2"/>
</dbReference>
<keyword evidence="2" id="KW-0347">Helicase</keyword>
<evidence type="ECO:0000313" key="2">
    <source>
        <dbReference type="EMBL" id="MBF1713166.1"/>
    </source>
</evidence>
<dbReference type="EMBL" id="JABZYP010000017">
    <property type="protein sequence ID" value="MBF1713166.1"/>
    <property type="molecule type" value="Genomic_DNA"/>
</dbReference>
<keyword evidence="2" id="KW-0547">Nucleotide-binding</keyword>
<protein>
    <submittedName>
        <fullName evidence="2">DEAD/DEAH box helicase family protein</fullName>
    </submittedName>
</protein>
<dbReference type="GO" id="GO:0003677">
    <property type="term" value="F:DNA binding"/>
    <property type="evidence" value="ECO:0007669"/>
    <property type="project" value="InterPro"/>
</dbReference>
<dbReference type="Gene3D" id="3.40.50.300">
    <property type="entry name" value="P-loop containing nucleotide triphosphate hydrolases"/>
    <property type="match status" value="1"/>
</dbReference>
<reference evidence="2" key="1">
    <citation type="submission" date="2020-04" db="EMBL/GenBank/DDBJ databases">
        <title>Deep metagenomics examines the oral microbiome during advanced dental caries in children, revealing novel taxa and co-occurrences with host molecules.</title>
        <authorList>
            <person name="Baker J.L."/>
            <person name="Morton J.T."/>
            <person name="Dinis M."/>
            <person name="Alvarez R."/>
            <person name="Tran N.C."/>
            <person name="Knight R."/>
            <person name="Edlund A."/>
        </authorList>
    </citation>
    <scope>NUCLEOTIDE SEQUENCE</scope>
    <source>
        <strain evidence="2">JCVI_23_bin.22</strain>
    </source>
</reference>
<gene>
    <name evidence="2" type="ORF">HXO88_05450</name>
</gene>
<evidence type="ECO:0000259" key="1">
    <source>
        <dbReference type="Pfam" id="PF04851"/>
    </source>
</evidence>